<dbReference type="GO" id="GO:0016020">
    <property type="term" value="C:membrane"/>
    <property type="evidence" value="ECO:0007669"/>
    <property type="project" value="UniProtKB-SubCell"/>
</dbReference>
<evidence type="ECO:0000256" key="5">
    <source>
        <dbReference type="SAM" id="Phobius"/>
    </source>
</evidence>
<name>A0A7R9QWM1_9ACAR</name>
<dbReference type="InterPro" id="IPR005828">
    <property type="entry name" value="MFS_sugar_transport-like"/>
</dbReference>
<keyword evidence="2 5" id="KW-0812">Transmembrane</keyword>
<feature type="non-terminal residue" evidence="7">
    <location>
        <position position="1"/>
    </location>
</feature>
<dbReference type="Pfam" id="PF00083">
    <property type="entry name" value="Sugar_tr"/>
    <property type="match status" value="1"/>
</dbReference>
<feature type="transmembrane region" description="Helical" evidence="5">
    <location>
        <begin position="101"/>
        <end position="123"/>
    </location>
</feature>
<evidence type="ECO:0000313" key="8">
    <source>
        <dbReference type="Proteomes" id="UP000728032"/>
    </source>
</evidence>
<comment type="subcellular location">
    <subcellularLocation>
        <location evidence="1">Membrane</location>
        <topology evidence="1">Multi-pass membrane protein</topology>
    </subcellularLocation>
</comment>
<gene>
    <name evidence="7" type="ORF">ONB1V03_LOCUS17715</name>
</gene>
<organism evidence="7">
    <name type="scientific">Oppiella nova</name>
    <dbReference type="NCBI Taxonomy" id="334625"/>
    <lineage>
        <taxon>Eukaryota</taxon>
        <taxon>Metazoa</taxon>
        <taxon>Ecdysozoa</taxon>
        <taxon>Arthropoda</taxon>
        <taxon>Chelicerata</taxon>
        <taxon>Arachnida</taxon>
        <taxon>Acari</taxon>
        <taxon>Acariformes</taxon>
        <taxon>Sarcoptiformes</taxon>
        <taxon>Oribatida</taxon>
        <taxon>Brachypylina</taxon>
        <taxon>Oppioidea</taxon>
        <taxon>Oppiidae</taxon>
        <taxon>Oppiella</taxon>
    </lineage>
</organism>
<protein>
    <recommendedName>
        <fullName evidence="6">Major facilitator superfamily (MFS) profile domain-containing protein</fullName>
    </recommendedName>
</protein>
<dbReference type="Proteomes" id="UP000728032">
    <property type="component" value="Unassembled WGS sequence"/>
</dbReference>
<keyword evidence="8" id="KW-1185">Reference proteome</keyword>
<feature type="transmembrane region" description="Helical" evidence="5">
    <location>
        <begin position="282"/>
        <end position="302"/>
    </location>
</feature>
<dbReference type="GO" id="GO:0022857">
    <property type="term" value="F:transmembrane transporter activity"/>
    <property type="evidence" value="ECO:0007669"/>
    <property type="project" value="InterPro"/>
</dbReference>
<feature type="transmembrane region" description="Helical" evidence="5">
    <location>
        <begin position="12"/>
        <end position="34"/>
    </location>
</feature>
<dbReference type="Gene3D" id="1.20.1250.20">
    <property type="entry name" value="MFS general substrate transporter like domains"/>
    <property type="match status" value="1"/>
</dbReference>
<feature type="transmembrane region" description="Helical" evidence="5">
    <location>
        <begin position="221"/>
        <end position="242"/>
    </location>
</feature>
<dbReference type="EMBL" id="OC937385">
    <property type="protein sequence ID" value="CAD7661154.1"/>
    <property type="molecule type" value="Genomic_DNA"/>
</dbReference>
<evidence type="ECO:0000256" key="2">
    <source>
        <dbReference type="ARBA" id="ARBA00022692"/>
    </source>
</evidence>
<dbReference type="InterPro" id="IPR020846">
    <property type="entry name" value="MFS_dom"/>
</dbReference>
<dbReference type="PROSITE" id="PS50850">
    <property type="entry name" value="MFS"/>
    <property type="match status" value="1"/>
</dbReference>
<dbReference type="EMBL" id="CAJPVJ010022560">
    <property type="protein sequence ID" value="CAG2178290.1"/>
    <property type="molecule type" value="Genomic_DNA"/>
</dbReference>
<feature type="non-terminal residue" evidence="7">
    <location>
        <position position="320"/>
    </location>
</feature>
<dbReference type="OrthoDB" id="8049622at2759"/>
<proteinExistence type="predicted"/>
<evidence type="ECO:0000259" key="6">
    <source>
        <dbReference type="PROSITE" id="PS50850"/>
    </source>
</evidence>
<feature type="transmembrane region" description="Helical" evidence="5">
    <location>
        <begin position="43"/>
        <end position="62"/>
    </location>
</feature>
<dbReference type="SUPFAM" id="SSF103473">
    <property type="entry name" value="MFS general substrate transporter"/>
    <property type="match status" value="1"/>
</dbReference>
<evidence type="ECO:0000256" key="3">
    <source>
        <dbReference type="ARBA" id="ARBA00022989"/>
    </source>
</evidence>
<feature type="domain" description="Major facilitator superfamily (MFS) profile" evidence="6">
    <location>
        <begin position="1"/>
        <end position="320"/>
    </location>
</feature>
<keyword evidence="4 5" id="KW-0472">Membrane</keyword>
<evidence type="ECO:0000256" key="1">
    <source>
        <dbReference type="ARBA" id="ARBA00004141"/>
    </source>
</evidence>
<reference evidence="7" key="1">
    <citation type="submission" date="2020-11" db="EMBL/GenBank/DDBJ databases">
        <authorList>
            <person name="Tran Van P."/>
        </authorList>
    </citation>
    <scope>NUCLEOTIDE SEQUENCE</scope>
</reference>
<accession>A0A7R9QWM1</accession>
<keyword evidence="3 5" id="KW-1133">Transmembrane helix</keyword>
<dbReference type="InterPro" id="IPR036259">
    <property type="entry name" value="MFS_trans_sf"/>
</dbReference>
<sequence>YPWTLVCDRNRLASMSQSLYMFGYVLGAVIFGYLSDRYGRLPIIWWTIIIEIIAGISSALSVNITHFIISRIILAFASNGRLLSTFMLVNECVGPKYRATLGMFIQVGWALGYCLLPGIAYLFPHFRHMILATSLPEILWLVWLLTIPESPRWQITHRQWDRAERELTKAVTRNKLPIDDIRSQFEVLKATVAEEESKVDATVRTSFVDLLTTPNLRRSTLILYFTWFVNSFVYYGISLNIGDFGGDLFISFFIAGVVEFPSYLFPVFAFKYVGRRPVTAALMYFSGLSCLAIIPFITYPVIWLRVTVAMVGKFFITSSY</sequence>
<feature type="transmembrane region" description="Helical" evidence="5">
    <location>
        <begin position="248"/>
        <end position="270"/>
    </location>
</feature>
<dbReference type="AlphaFoldDB" id="A0A7R9QWM1"/>
<feature type="transmembrane region" description="Helical" evidence="5">
    <location>
        <begin position="68"/>
        <end position="89"/>
    </location>
</feature>
<evidence type="ECO:0000313" key="7">
    <source>
        <dbReference type="EMBL" id="CAD7661154.1"/>
    </source>
</evidence>
<dbReference type="PANTHER" id="PTHR24064">
    <property type="entry name" value="SOLUTE CARRIER FAMILY 22 MEMBER"/>
    <property type="match status" value="1"/>
</dbReference>
<evidence type="ECO:0000256" key="4">
    <source>
        <dbReference type="ARBA" id="ARBA00023136"/>
    </source>
</evidence>